<feature type="transmembrane region" description="Helical" evidence="6">
    <location>
        <begin position="1009"/>
        <end position="1026"/>
    </location>
</feature>
<dbReference type="InterPro" id="IPR027359">
    <property type="entry name" value="Volt_channel_dom_sf"/>
</dbReference>
<evidence type="ECO:0000313" key="9">
    <source>
        <dbReference type="Proteomes" id="UP000039865"/>
    </source>
</evidence>
<dbReference type="Gene3D" id="1.20.120.350">
    <property type="entry name" value="Voltage-gated potassium channels. Chain C"/>
    <property type="match status" value="1"/>
</dbReference>
<feature type="transmembrane region" description="Helical" evidence="6">
    <location>
        <begin position="983"/>
        <end position="1003"/>
    </location>
</feature>
<gene>
    <name evidence="8" type="primary">Contig5046.g5403</name>
    <name evidence="8" type="ORF">STYLEM_18269</name>
</gene>
<dbReference type="OrthoDB" id="444119at2759"/>
<dbReference type="GO" id="GO:0005886">
    <property type="term" value="C:plasma membrane"/>
    <property type="evidence" value="ECO:0007669"/>
    <property type="project" value="TreeGrafter"/>
</dbReference>
<dbReference type="InterPro" id="IPR005821">
    <property type="entry name" value="Ion_trans_dom"/>
</dbReference>
<dbReference type="InParanoid" id="A0A078B6F5"/>
<keyword evidence="2 6" id="KW-0812">Transmembrane</keyword>
<keyword evidence="4 6" id="KW-1133">Transmembrane helix</keyword>
<evidence type="ECO:0000256" key="3">
    <source>
        <dbReference type="ARBA" id="ARBA00022737"/>
    </source>
</evidence>
<feature type="transmembrane region" description="Helical" evidence="6">
    <location>
        <begin position="1102"/>
        <end position="1123"/>
    </location>
</feature>
<dbReference type="InterPro" id="IPR024862">
    <property type="entry name" value="TRPV"/>
</dbReference>
<dbReference type="InterPro" id="IPR036322">
    <property type="entry name" value="WD40_repeat_dom_sf"/>
</dbReference>
<evidence type="ECO:0000256" key="6">
    <source>
        <dbReference type="SAM" id="Phobius"/>
    </source>
</evidence>
<dbReference type="SUPFAM" id="SSF50978">
    <property type="entry name" value="WD40 repeat-like"/>
    <property type="match status" value="1"/>
</dbReference>
<keyword evidence="9" id="KW-1185">Reference proteome</keyword>
<comment type="subcellular location">
    <subcellularLocation>
        <location evidence="1">Membrane</location>
        <topology evidence="1">Multi-pass membrane protein</topology>
    </subcellularLocation>
</comment>
<feature type="domain" description="Ion transport" evidence="7">
    <location>
        <begin position="931"/>
        <end position="1135"/>
    </location>
</feature>
<dbReference type="PANTHER" id="PTHR10582:SF2">
    <property type="entry name" value="INACTIVE"/>
    <property type="match status" value="1"/>
</dbReference>
<dbReference type="PANTHER" id="PTHR10582">
    <property type="entry name" value="TRANSIENT RECEPTOR POTENTIAL ION CHANNEL PROTEIN"/>
    <property type="match status" value="1"/>
</dbReference>
<accession>A0A078B6F5</accession>
<dbReference type="SUPFAM" id="SSF81324">
    <property type="entry name" value="Voltage-gated potassium channels"/>
    <property type="match status" value="1"/>
</dbReference>
<protein>
    <submittedName>
        <fullName evidence="8">Wd-40 repeat protein</fullName>
    </submittedName>
</protein>
<dbReference type="Proteomes" id="UP000039865">
    <property type="component" value="Unassembled WGS sequence"/>
</dbReference>
<sequence length="1249" mass="144729">MKPIAQRPYVIKHKEDYFDEFFLKDEVTKTDKQPFIGDTSKDVKNGRELLKGRRLKKIRLLDEKLSPSQNICNYQQDKIVVGDNTGRIYIFNFVTKEKKSWNKLNSKVMQIKITEHKLLVTAEKGFAIFNIEGFMESAEEYPALIFKEFGKKTYGLDVTQTDQEDDLAFFGNLEGDVKAINLTDLSLSSQRSIHEGKEPRSSFIGAIDRQTYYSSNHKKELNLFWEDNTYNLLNKDKKTRTQGLIILKDMCIVALFNERQKTSSFEVFQGRENIKIQEVEFLGKIQGISASSTQDFFALAGDNGVAIYDNTFELNFFIRTEFEAKKLIFSENDQWLIILDKDGYIRVIDWKQTDTDLHIEETEIYDSQSSRDGRSFAVATHTSVHIYNTDKIAKVGSFSNLKEEFTYQKMKFTNDSNHLILAFTKENDVEIQIISIDHENQVASGEINLNIEEIQEIRQIEVSTELKEIYICFGPFWNYQMNIYDFDGLLKENMINIRSMALSPDGTIQVLSNELNKIEIRHAKLGKVIDEIQYDDLAIDLEFFQDSKQFIAVGEESLKAFDILTHKVLFTIDKVPAPWSKIQFLINEDMIAFESEDSKIVFYDTVNQSEMAVTMPLKKDAVDKKLQKGELVTHNTAWCVANKLFLMQLEDKILVRNLPYLSFEQSNQDFINNGFESMNGTFIPVIGGGPNYSTASFGLMYNSAFERKDDSTLLQTIYPFKLNALHWFALSGNNLAIEYCFLIGVKFSYDIFSKNPLHYAIKSQDLTSINSIFKGLLVIDPEQASLIMQMIPLNQLLTQDTPDLAELIKRIGAYTPLTQQFNTEQAIPKNYEISKDQTIYCQSTTPIYSITVANNLHGKDIDDDSEDTYLVSTKIINNPVPQDFSKASVDLLGKIRDFENDEVVIQDSITIVLQRKWDSYAQKFFLIQLALYLGLLGVLIAFFELENDAAVYLLGTIAIVLTSVFLSYEVLQMIIQKKEYFKDFWNWLDIIRIFLIYFCIFTERSDFKLGEQTLAIMFSFVWIKVIKYLQVFKPLRYLIKMIFECIWNLRTFMSILLIAMLAYAQINQSISKDSNFIHLLRSSYVLSFGELGDFAEAEVVKFFVFALFSFIIPLVLMNLLIAIMSDAYAKIQENSKAADARSLAEMEMEMEQLVYFFKQFFQRHHYRDEFYYLFYTKAIDYSGGDEEDQVDQIVEKVKDLVEYRIDRLEQLINDKFPKPEEKEANPEVNNTINQTHNSNYYESLNQVQL</sequence>
<keyword evidence="5 6" id="KW-0472">Membrane</keyword>
<feature type="transmembrane region" description="Helical" evidence="6">
    <location>
        <begin position="1047"/>
        <end position="1066"/>
    </location>
</feature>
<evidence type="ECO:0000256" key="4">
    <source>
        <dbReference type="ARBA" id="ARBA00022989"/>
    </source>
</evidence>
<evidence type="ECO:0000256" key="5">
    <source>
        <dbReference type="ARBA" id="ARBA00023136"/>
    </source>
</evidence>
<dbReference type="AlphaFoldDB" id="A0A078B6F5"/>
<dbReference type="Gene3D" id="2.130.10.10">
    <property type="entry name" value="YVTN repeat-like/Quinoprotein amine dehydrogenase"/>
    <property type="match status" value="3"/>
</dbReference>
<dbReference type="Pfam" id="PF00520">
    <property type="entry name" value="Ion_trans"/>
    <property type="match status" value="1"/>
</dbReference>
<dbReference type="GO" id="GO:0098703">
    <property type="term" value="P:calcium ion import across plasma membrane"/>
    <property type="evidence" value="ECO:0007669"/>
    <property type="project" value="TreeGrafter"/>
</dbReference>
<name>A0A078B6F5_STYLE</name>
<feature type="transmembrane region" description="Helical" evidence="6">
    <location>
        <begin position="724"/>
        <end position="745"/>
    </location>
</feature>
<proteinExistence type="predicted"/>
<keyword evidence="3" id="KW-0677">Repeat</keyword>
<organism evidence="8 9">
    <name type="scientific">Stylonychia lemnae</name>
    <name type="common">Ciliate</name>
    <dbReference type="NCBI Taxonomy" id="5949"/>
    <lineage>
        <taxon>Eukaryota</taxon>
        <taxon>Sar</taxon>
        <taxon>Alveolata</taxon>
        <taxon>Ciliophora</taxon>
        <taxon>Intramacronucleata</taxon>
        <taxon>Spirotrichea</taxon>
        <taxon>Stichotrichia</taxon>
        <taxon>Sporadotrichida</taxon>
        <taxon>Oxytrichidae</taxon>
        <taxon>Stylonychinae</taxon>
        <taxon>Stylonychia</taxon>
    </lineage>
</organism>
<evidence type="ECO:0000259" key="7">
    <source>
        <dbReference type="Pfam" id="PF00520"/>
    </source>
</evidence>
<reference evidence="8 9" key="1">
    <citation type="submission" date="2014-06" db="EMBL/GenBank/DDBJ databases">
        <authorList>
            <person name="Swart Estienne"/>
        </authorList>
    </citation>
    <scope>NUCLEOTIDE SEQUENCE [LARGE SCALE GENOMIC DNA]</scope>
    <source>
        <strain evidence="8 9">130c</strain>
    </source>
</reference>
<evidence type="ECO:0000256" key="1">
    <source>
        <dbReference type="ARBA" id="ARBA00004141"/>
    </source>
</evidence>
<dbReference type="EMBL" id="CCKQ01017274">
    <property type="protein sequence ID" value="CDW89138.1"/>
    <property type="molecule type" value="Genomic_DNA"/>
</dbReference>
<dbReference type="InterPro" id="IPR015943">
    <property type="entry name" value="WD40/YVTN_repeat-like_dom_sf"/>
</dbReference>
<dbReference type="GO" id="GO:0005262">
    <property type="term" value="F:calcium channel activity"/>
    <property type="evidence" value="ECO:0007669"/>
    <property type="project" value="TreeGrafter"/>
</dbReference>
<evidence type="ECO:0000313" key="8">
    <source>
        <dbReference type="EMBL" id="CDW89138.1"/>
    </source>
</evidence>
<feature type="transmembrane region" description="Helical" evidence="6">
    <location>
        <begin position="949"/>
        <end position="971"/>
    </location>
</feature>
<feature type="transmembrane region" description="Helical" evidence="6">
    <location>
        <begin position="924"/>
        <end position="943"/>
    </location>
</feature>
<evidence type="ECO:0000256" key="2">
    <source>
        <dbReference type="ARBA" id="ARBA00022692"/>
    </source>
</evidence>